<name>A0ABU5XKL9_9MYCO</name>
<keyword evidence="2" id="KW-1185">Reference proteome</keyword>
<dbReference type="EMBL" id="JAYJJR010000010">
    <property type="protein sequence ID" value="MEB3022559.1"/>
    <property type="molecule type" value="Genomic_DNA"/>
</dbReference>
<reference evidence="1 2" key="1">
    <citation type="submission" date="2023-12" db="EMBL/GenBank/DDBJ databases">
        <title>Description of new species of Mycobacterium terrae complex isolated from sewage at the Sao Paulo Zoological Park Foundation in Brazil.</title>
        <authorList>
            <person name="Romagnoli C.L."/>
            <person name="Conceicao E.C."/>
            <person name="Machado E."/>
            <person name="Barreto L.B.P.F."/>
            <person name="Sharma A."/>
            <person name="Silva N.M."/>
            <person name="Marques L.E."/>
            <person name="Juliana M.A."/>
            <person name="Lourenco M.C.S."/>
            <person name="Digiampietri L.A."/>
            <person name="Suffys P.N."/>
            <person name="Viana-Niero C."/>
        </authorList>
    </citation>
    <scope>NUCLEOTIDE SEQUENCE [LARGE SCALE GENOMIC DNA]</scope>
    <source>
        <strain evidence="1 2">MYC098</strain>
    </source>
</reference>
<gene>
    <name evidence="1" type="ORF">K6T79_16060</name>
</gene>
<comment type="caution">
    <text evidence="1">The sequence shown here is derived from an EMBL/GenBank/DDBJ whole genome shotgun (WGS) entry which is preliminary data.</text>
</comment>
<organism evidence="1 2">
    <name type="scientific">[Mycobacterium] crassicus</name>
    <dbReference type="NCBI Taxonomy" id="2872309"/>
    <lineage>
        <taxon>Bacteria</taxon>
        <taxon>Bacillati</taxon>
        <taxon>Actinomycetota</taxon>
        <taxon>Actinomycetes</taxon>
        <taxon>Mycobacteriales</taxon>
        <taxon>Mycobacteriaceae</taxon>
        <taxon>Mycolicibacter</taxon>
    </lineage>
</organism>
<evidence type="ECO:0000313" key="1">
    <source>
        <dbReference type="EMBL" id="MEB3022559.1"/>
    </source>
</evidence>
<proteinExistence type="predicted"/>
<protein>
    <recommendedName>
        <fullName evidence="3">Transcriptional regulator</fullName>
    </recommendedName>
</protein>
<dbReference type="Proteomes" id="UP001299596">
    <property type="component" value="Unassembled WGS sequence"/>
</dbReference>
<evidence type="ECO:0008006" key="3">
    <source>
        <dbReference type="Google" id="ProtNLM"/>
    </source>
</evidence>
<evidence type="ECO:0000313" key="2">
    <source>
        <dbReference type="Proteomes" id="UP001299596"/>
    </source>
</evidence>
<dbReference type="RefSeq" id="WP_225403934.1">
    <property type="nucleotide sequence ID" value="NZ_JAYJJR010000010.1"/>
</dbReference>
<accession>A0ABU5XKL9</accession>
<sequence length="55" mass="5763">MADLDRDVTGIGALADPVRRELYRFVAALPTDPAPSRCCVVLSAAGTPRLAPAPQ</sequence>